<reference evidence="2 3" key="1">
    <citation type="submission" date="2024-09" db="EMBL/GenBank/DDBJ databases">
        <authorList>
            <person name="Sun Q."/>
            <person name="Mori K."/>
        </authorList>
    </citation>
    <scope>NUCLEOTIDE SEQUENCE [LARGE SCALE GENOMIC DNA]</scope>
    <source>
        <strain evidence="2 3">TBRC 4576</strain>
    </source>
</reference>
<organism evidence="2 3">
    <name type="scientific">Lactiplantibacillus modestisalitolerans</name>
    <dbReference type="NCBI Taxonomy" id="1457219"/>
    <lineage>
        <taxon>Bacteria</taxon>
        <taxon>Bacillati</taxon>
        <taxon>Bacillota</taxon>
        <taxon>Bacilli</taxon>
        <taxon>Lactobacillales</taxon>
        <taxon>Lactobacillaceae</taxon>
        <taxon>Lactiplantibacillus</taxon>
    </lineage>
</organism>
<dbReference type="Proteomes" id="UP001589691">
    <property type="component" value="Unassembled WGS sequence"/>
</dbReference>
<dbReference type="RefSeq" id="WP_137643201.1">
    <property type="nucleotide sequence ID" value="NZ_BJEA01000014.1"/>
</dbReference>
<dbReference type="EMBL" id="JBHLZY010000005">
    <property type="protein sequence ID" value="MFB9768579.1"/>
    <property type="molecule type" value="Genomic_DNA"/>
</dbReference>
<protein>
    <submittedName>
        <fullName evidence="2">DUF4811 domain-containing protein</fullName>
    </submittedName>
</protein>
<comment type="caution">
    <text evidence="2">The sequence shown here is derived from an EMBL/GenBank/DDBJ whole genome shotgun (WGS) entry which is preliminary data.</text>
</comment>
<evidence type="ECO:0000256" key="1">
    <source>
        <dbReference type="SAM" id="Phobius"/>
    </source>
</evidence>
<sequence>MMIGLLIVATFVFSGVMIFARQGQARLLSVIISGLVIAGSLVALVLNDNYHWGMQRVTTTRTETLTPLKTTQTALGIQPLGTGNEHVIVYRVKGTTKPRHTVRALSTTTQLNRGTKAQVKVTTTRWQYRNHFAQLCFDLGKDTANNVVSRHYQFTVPTNWQTTTIQATK</sequence>
<dbReference type="Pfam" id="PF16069">
    <property type="entry name" value="DUF4811"/>
    <property type="match status" value="1"/>
</dbReference>
<evidence type="ECO:0000313" key="2">
    <source>
        <dbReference type="EMBL" id="MFB9768579.1"/>
    </source>
</evidence>
<keyword evidence="1" id="KW-0472">Membrane</keyword>
<keyword evidence="1" id="KW-0812">Transmembrane</keyword>
<feature type="transmembrane region" description="Helical" evidence="1">
    <location>
        <begin position="28"/>
        <end position="46"/>
    </location>
</feature>
<gene>
    <name evidence="2" type="ORF">ACFFLI_01680</name>
</gene>
<proteinExistence type="predicted"/>
<name>A0ABV5WQZ6_9LACO</name>
<accession>A0ABV5WQZ6</accession>
<dbReference type="InterPro" id="IPR032083">
    <property type="entry name" value="DUF4811"/>
</dbReference>
<keyword evidence="3" id="KW-1185">Reference proteome</keyword>
<evidence type="ECO:0000313" key="3">
    <source>
        <dbReference type="Proteomes" id="UP001589691"/>
    </source>
</evidence>
<keyword evidence="1" id="KW-1133">Transmembrane helix</keyword>